<dbReference type="RefSeq" id="WP_029722155.1">
    <property type="nucleotide sequence ID" value="NZ_JAJUIW010000036.1"/>
</dbReference>
<dbReference type="Pfam" id="PF17249">
    <property type="entry name" value="DUF5318"/>
    <property type="match status" value="1"/>
</dbReference>
<comment type="caution">
    <text evidence="1">The sequence shown here is derived from an EMBL/GenBank/DDBJ whole genome shotgun (WGS) entry which is preliminary data.</text>
</comment>
<evidence type="ECO:0000313" key="1">
    <source>
        <dbReference type="EMBL" id="KEI43738.1"/>
    </source>
</evidence>
<dbReference type="STRING" id="28042.GU90_14065"/>
<proteinExistence type="predicted"/>
<evidence type="ECO:0000313" key="2">
    <source>
        <dbReference type="Proteomes" id="UP000031419"/>
    </source>
</evidence>
<dbReference type="eggNOG" id="ENOG5032SMG">
    <property type="taxonomic scope" value="Bacteria"/>
</dbReference>
<dbReference type="AlphaFoldDB" id="A0A073AVD5"/>
<keyword evidence="2" id="KW-1185">Reference proteome</keyword>
<sequence length="134" mass="14947">MRTQRQVVDYALQRRSLLAKVHSGRVRLVEVCDADPYLLRAAEFHGEPSDVLCPICRKAQLTFVSWVFGDELKHASGSARGPSELARMATTFKEFTVHVVEVCRTCSWNHLVQSYVLGTGGLNGGRSRRKTAAE</sequence>
<dbReference type="OrthoDB" id="3531406at2"/>
<accession>A0A073AVD5</accession>
<dbReference type="InterPro" id="IPR035169">
    <property type="entry name" value="DUF5318"/>
</dbReference>
<name>A0A073AVD5_9PSEU</name>
<reference evidence="1 2" key="1">
    <citation type="submission" date="2014-06" db="EMBL/GenBank/DDBJ databases">
        <title>Saccharopolyspora rectivirgula DSM-43113 Genome sequencing.</title>
        <authorList>
            <person name="Barrera C."/>
            <person name="Millon L."/>
            <person name="Rognon B."/>
            <person name="Zaugg C."/>
            <person name="Monod M."/>
        </authorList>
    </citation>
    <scope>NUCLEOTIDE SEQUENCE [LARGE SCALE GENOMIC DNA]</scope>
    <source>
        <strain evidence="1 2">DSM 43113</strain>
    </source>
</reference>
<dbReference type="EMBL" id="JNVU01000035">
    <property type="protein sequence ID" value="KEI43738.1"/>
    <property type="molecule type" value="Genomic_DNA"/>
</dbReference>
<organism evidence="1 2">
    <name type="scientific">Saccharopolyspora rectivirgula</name>
    <dbReference type="NCBI Taxonomy" id="28042"/>
    <lineage>
        <taxon>Bacteria</taxon>
        <taxon>Bacillati</taxon>
        <taxon>Actinomycetota</taxon>
        <taxon>Actinomycetes</taxon>
        <taxon>Pseudonocardiales</taxon>
        <taxon>Pseudonocardiaceae</taxon>
        <taxon>Saccharopolyspora</taxon>
    </lineage>
</organism>
<evidence type="ECO:0008006" key="3">
    <source>
        <dbReference type="Google" id="ProtNLM"/>
    </source>
</evidence>
<protein>
    <recommendedName>
        <fullName evidence="3">DUF5318 domain-containing protein</fullName>
    </recommendedName>
</protein>
<dbReference type="Proteomes" id="UP000031419">
    <property type="component" value="Unassembled WGS sequence"/>
</dbReference>
<gene>
    <name evidence="1" type="ORF">GU90_14065</name>
</gene>